<protein>
    <submittedName>
        <fullName evidence="2">Uncharacterized protein</fullName>
    </submittedName>
</protein>
<accession>A0A6J4RMP9</accession>
<dbReference type="EMBL" id="CADCVK010000151">
    <property type="protein sequence ID" value="CAA9473102.1"/>
    <property type="molecule type" value="Genomic_DNA"/>
</dbReference>
<proteinExistence type="predicted"/>
<feature type="region of interest" description="Disordered" evidence="1">
    <location>
        <begin position="1"/>
        <end position="46"/>
    </location>
</feature>
<dbReference type="AlphaFoldDB" id="A0A6J4RMP9"/>
<feature type="non-terminal residue" evidence="2">
    <location>
        <position position="46"/>
    </location>
</feature>
<reference evidence="2" key="1">
    <citation type="submission" date="2020-02" db="EMBL/GenBank/DDBJ databases">
        <authorList>
            <person name="Meier V. D."/>
        </authorList>
    </citation>
    <scope>NUCLEOTIDE SEQUENCE</scope>
    <source>
        <strain evidence="2">AVDCRST_MAG12</strain>
    </source>
</reference>
<name>A0A6J4RMP9_9ACTN</name>
<feature type="non-terminal residue" evidence="2">
    <location>
        <position position="1"/>
    </location>
</feature>
<evidence type="ECO:0000313" key="2">
    <source>
        <dbReference type="EMBL" id="CAA9473102.1"/>
    </source>
</evidence>
<sequence>CIGTARWPGTCSRISPSSRPTVPTTSSGWSRWTRRTTGPSLWRRRR</sequence>
<evidence type="ECO:0000256" key="1">
    <source>
        <dbReference type="SAM" id="MobiDB-lite"/>
    </source>
</evidence>
<feature type="compositionally biased region" description="Low complexity" evidence="1">
    <location>
        <begin position="12"/>
        <end position="27"/>
    </location>
</feature>
<gene>
    <name evidence="2" type="ORF">AVDCRST_MAG12-938</name>
</gene>
<organism evidence="2">
    <name type="scientific">uncultured Rubrobacteraceae bacterium</name>
    <dbReference type="NCBI Taxonomy" id="349277"/>
    <lineage>
        <taxon>Bacteria</taxon>
        <taxon>Bacillati</taxon>
        <taxon>Actinomycetota</taxon>
        <taxon>Rubrobacteria</taxon>
        <taxon>Rubrobacterales</taxon>
        <taxon>Rubrobacteraceae</taxon>
        <taxon>environmental samples</taxon>
    </lineage>
</organism>